<dbReference type="EMBL" id="FOLB01000001">
    <property type="protein sequence ID" value="SFB70863.1"/>
    <property type="molecule type" value="Genomic_DNA"/>
</dbReference>
<dbReference type="Gene3D" id="3.20.20.80">
    <property type="entry name" value="Glycosidases"/>
    <property type="match status" value="1"/>
</dbReference>
<name>A0A1I1DEA4_9ACTN</name>
<feature type="region of interest" description="Disordered" evidence="1">
    <location>
        <begin position="15"/>
        <end position="81"/>
    </location>
</feature>
<gene>
    <name evidence="2" type="ORF">SAMN04487968_10166</name>
</gene>
<dbReference type="Proteomes" id="UP000198832">
    <property type="component" value="Unassembled WGS sequence"/>
</dbReference>
<evidence type="ECO:0000313" key="3">
    <source>
        <dbReference type="Proteomes" id="UP000198832"/>
    </source>
</evidence>
<keyword evidence="3" id="KW-1185">Reference proteome</keyword>
<dbReference type="AlphaFoldDB" id="A0A1I1DEA4"/>
<proteinExistence type="predicted"/>
<evidence type="ECO:0000313" key="2">
    <source>
        <dbReference type="EMBL" id="SFB70863.1"/>
    </source>
</evidence>
<dbReference type="STRING" id="574651.SAMN04487968_10166"/>
<evidence type="ECO:0000256" key="1">
    <source>
        <dbReference type="SAM" id="MobiDB-lite"/>
    </source>
</evidence>
<protein>
    <recommendedName>
        <fullName evidence="4">Glycosyl hydrolases family 25</fullName>
    </recommendedName>
</protein>
<sequence>MATAVAAALLLTACGGRTTPADPAPSVSPSASERAAPPATTAPQTSATTPQSTAPSAVLPDPPVTIPDLPTPVAQGPVEGADVSWPQCPKGMGIPQKRSQGAPMPLPSARFVVLGLTNGPGFHPNPCLAAQVAWVKQRHLMAGAYSVISYPEKRHFDEFGGQGPFEAGSTLGRLANIGYQQALFNIRTMQAAGLDVPAVWLDVEPVNGFDWTSDTERNAAVVRGAAKAYADQGLTVGVYSTVALWQRVVGDLRLSLPEWRAAGETGRAEALRRCGADRMFQGGAPILTQWVEDGRDRDVTCPGGSTYLPLWFHTY</sequence>
<accession>A0A1I1DEA4</accession>
<organism evidence="2 3">
    <name type="scientific">Nocardioides terrae</name>
    <dbReference type="NCBI Taxonomy" id="574651"/>
    <lineage>
        <taxon>Bacteria</taxon>
        <taxon>Bacillati</taxon>
        <taxon>Actinomycetota</taxon>
        <taxon>Actinomycetes</taxon>
        <taxon>Propionibacteriales</taxon>
        <taxon>Nocardioidaceae</taxon>
        <taxon>Nocardioides</taxon>
    </lineage>
</organism>
<dbReference type="RefSeq" id="WP_091118933.1">
    <property type="nucleotide sequence ID" value="NZ_FOLB01000001.1"/>
</dbReference>
<feature type="compositionally biased region" description="Low complexity" evidence="1">
    <location>
        <begin position="15"/>
        <end position="57"/>
    </location>
</feature>
<dbReference type="SUPFAM" id="SSF51445">
    <property type="entry name" value="(Trans)glycosidases"/>
    <property type="match status" value="1"/>
</dbReference>
<reference evidence="2 3" key="1">
    <citation type="submission" date="2016-10" db="EMBL/GenBank/DDBJ databases">
        <authorList>
            <person name="de Groot N.N."/>
        </authorList>
    </citation>
    <scope>NUCLEOTIDE SEQUENCE [LARGE SCALE GENOMIC DNA]</scope>
    <source>
        <strain evidence="2 3">CGMCC 1.7056</strain>
    </source>
</reference>
<dbReference type="InterPro" id="IPR017853">
    <property type="entry name" value="GH"/>
</dbReference>
<evidence type="ECO:0008006" key="4">
    <source>
        <dbReference type="Google" id="ProtNLM"/>
    </source>
</evidence>